<evidence type="ECO:0000313" key="5">
    <source>
        <dbReference type="Proteomes" id="UP000585327"/>
    </source>
</evidence>
<dbReference type="Gene3D" id="3.40.50.2020">
    <property type="match status" value="1"/>
</dbReference>
<sequence>MKKTFIQADELLKDSFKLASQVFDSGYRPDYIVGVWRGGAPIGIAVQEFLDVLGIDSDHIAIRTSSYAGIEKRNKSVQVHGLSYVIKKIESEDSLLIVDDVFDTGLSINQIILDIKKACKKNTPEIRIATPYFKPTKNKTDRKPDYYIHETDNWLVFPHELHGLSIQEISENKPELKDLIPKISEFIKE</sequence>
<accession>A0A838YQ26</accession>
<comment type="caution">
    <text evidence="4">The sequence shown here is derived from an EMBL/GenBank/DDBJ whole genome shotgun (WGS) entry which is preliminary data.</text>
</comment>
<keyword evidence="2 4" id="KW-0808">Transferase</keyword>
<dbReference type="Pfam" id="PF00156">
    <property type="entry name" value="Pribosyltran"/>
    <property type="match status" value="1"/>
</dbReference>
<proteinExistence type="predicted"/>
<evidence type="ECO:0000259" key="3">
    <source>
        <dbReference type="Pfam" id="PF00156"/>
    </source>
</evidence>
<organism evidence="4 5">
    <name type="scientific">SAR86 cluster bacterium</name>
    <dbReference type="NCBI Taxonomy" id="2030880"/>
    <lineage>
        <taxon>Bacteria</taxon>
        <taxon>Pseudomonadati</taxon>
        <taxon>Pseudomonadota</taxon>
        <taxon>Gammaproteobacteria</taxon>
        <taxon>SAR86 cluster</taxon>
    </lineage>
</organism>
<dbReference type="GO" id="GO:0016757">
    <property type="term" value="F:glycosyltransferase activity"/>
    <property type="evidence" value="ECO:0007669"/>
    <property type="project" value="UniProtKB-KW"/>
</dbReference>
<protein>
    <submittedName>
        <fullName evidence="4">Hypoxanthine phosphoribosyltransferase</fullName>
    </submittedName>
</protein>
<dbReference type="SUPFAM" id="SSF53271">
    <property type="entry name" value="PRTase-like"/>
    <property type="match status" value="1"/>
</dbReference>
<evidence type="ECO:0000256" key="2">
    <source>
        <dbReference type="ARBA" id="ARBA00022679"/>
    </source>
</evidence>
<dbReference type="CDD" id="cd06223">
    <property type="entry name" value="PRTases_typeI"/>
    <property type="match status" value="1"/>
</dbReference>
<evidence type="ECO:0000256" key="1">
    <source>
        <dbReference type="ARBA" id="ARBA00022676"/>
    </source>
</evidence>
<evidence type="ECO:0000313" key="4">
    <source>
        <dbReference type="EMBL" id="MBA4724306.1"/>
    </source>
</evidence>
<reference evidence="4 5" key="1">
    <citation type="submission" date="2020-06" db="EMBL/GenBank/DDBJ databases">
        <title>Dysbiosis in marine aquaculture revealed through microbiome analysis: reverse ecology for environmental sustainability.</title>
        <authorList>
            <person name="Haro-Moreno J.M."/>
            <person name="Coutinho F.H."/>
            <person name="Zaragoza-Solas A."/>
            <person name="Picazo A."/>
            <person name="Almagro-Moreno S."/>
            <person name="Lopez-Perez M."/>
        </authorList>
    </citation>
    <scope>NUCLEOTIDE SEQUENCE [LARGE SCALE GENOMIC DNA]</scope>
    <source>
        <strain evidence="4">MCMED-G42</strain>
    </source>
</reference>
<dbReference type="Proteomes" id="UP000585327">
    <property type="component" value="Unassembled WGS sequence"/>
</dbReference>
<dbReference type="PANTHER" id="PTHR43363:SF1">
    <property type="entry name" value="HYPOXANTHINE-GUANINE PHOSPHORIBOSYLTRANSFERASE"/>
    <property type="match status" value="1"/>
</dbReference>
<gene>
    <name evidence="4" type="ORF">H2021_03705</name>
</gene>
<dbReference type="InterPro" id="IPR029057">
    <property type="entry name" value="PRTase-like"/>
</dbReference>
<dbReference type="AlphaFoldDB" id="A0A838YQ26"/>
<feature type="domain" description="Phosphoribosyltransferase" evidence="3">
    <location>
        <begin position="11"/>
        <end position="155"/>
    </location>
</feature>
<name>A0A838YQ26_9GAMM</name>
<dbReference type="PANTHER" id="PTHR43363">
    <property type="entry name" value="HYPOXANTHINE PHOSPHORIBOSYLTRANSFERASE"/>
    <property type="match status" value="1"/>
</dbReference>
<dbReference type="InterPro" id="IPR000836">
    <property type="entry name" value="PRTase_dom"/>
</dbReference>
<keyword evidence="1 4" id="KW-0328">Glycosyltransferase</keyword>
<dbReference type="EMBL" id="JACETM010000042">
    <property type="protein sequence ID" value="MBA4724306.1"/>
    <property type="molecule type" value="Genomic_DNA"/>
</dbReference>